<dbReference type="SMART" id="SM00710">
    <property type="entry name" value="PbH1"/>
    <property type="match status" value="13"/>
</dbReference>
<dbReference type="Pfam" id="PF05048">
    <property type="entry name" value="NosD"/>
    <property type="match status" value="1"/>
</dbReference>
<dbReference type="EMBL" id="JSXS01000013">
    <property type="protein sequence ID" value="KIL33420.1"/>
    <property type="molecule type" value="Genomic_DNA"/>
</dbReference>
<dbReference type="Proteomes" id="UP000031970">
    <property type="component" value="Unassembled WGS sequence"/>
</dbReference>
<accession>A0ABD4A0E7</accession>
<dbReference type="InterPro" id="IPR012334">
    <property type="entry name" value="Pectin_lyas_fold"/>
</dbReference>
<feature type="domain" description="Periplasmic copper-binding protein NosD beta helix" evidence="1">
    <location>
        <begin position="322"/>
        <end position="482"/>
    </location>
</feature>
<dbReference type="SUPFAM" id="SSF51126">
    <property type="entry name" value="Pectin lyase-like"/>
    <property type="match status" value="2"/>
</dbReference>
<name>A0ABD4A0E7_BACIU</name>
<dbReference type="Gene3D" id="2.160.20.10">
    <property type="entry name" value="Single-stranded right-handed beta-helix, Pectin lyase-like"/>
    <property type="match status" value="2"/>
</dbReference>
<protein>
    <recommendedName>
        <fullName evidence="1">Periplasmic copper-binding protein NosD beta helix domain-containing protein</fullName>
    </recommendedName>
</protein>
<proteinExistence type="predicted"/>
<reference evidence="2 3" key="1">
    <citation type="submission" date="2014-11" db="EMBL/GenBank/DDBJ databases">
        <title>Draft Genome Sequences of Nine Bacillus subtilis Strains that Form Spores with High Heat-Resistance.</title>
        <authorList>
            <person name="Krawcyk A.O."/>
            <person name="Berendsen E.M."/>
            <person name="de Jong A."/>
            <person name="Holsappel S."/>
            <person name="Eijlander R.T."/>
            <person name="Wells-Bennik M."/>
            <person name="Kuipers O.P."/>
        </authorList>
    </citation>
    <scope>NUCLEOTIDE SEQUENCE [LARGE SCALE GENOMIC DNA]</scope>
    <source>
        <strain evidence="2 3">B4067</strain>
    </source>
</reference>
<organism evidence="2 3">
    <name type="scientific">Bacillus subtilis subsp. subtilis</name>
    <dbReference type="NCBI Taxonomy" id="135461"/>
    <lineage>
        <taxon>Bacteria</taxon>
        <taxon>Bacillati</taxon>
        <taxon>Bacillota</taxon>
        <taxon>Bacilli</taxon>
        <taxon>Bacillales</taxon>
        <taxon>Bacillaceae</taxon>
        <taxon>Bacillus</taxon>
    </lineage>
</organism>
<dbReference type="InterPro" id="IPR006626">
    <property type="entry name" value="PbH1"/>
</dbReference>
<dbReference type="InterPro" id="IPR011050">
    <property type="entry name" value="Pectin_lyase_fold/virulence"/>
</dbReference>
<dbReference type="RefSeq" id="WP_041052971.1">
    <property type="nucleotide sequence ID" value="NZ_JSXS01000013.1"/>
</dbReference>
<gene>
    <name evidence="2" type="ORF">B4067_4639</name>
</gene>
<evidence type="ECO:0000259" key="1">
    <source>
        <dbReference type="Pfam" id="PF05048"/>
    </source>
</evidence>
<dbReference type="AlphaFoldDB" id="A0ABD4A0E7"/>
<sequence>MGAVESLQPMYYFINFDEWGINPNCENAEATTQGFNDAIQHAAKNGYYGVYIPGGRFLIDPVSKFGSLPEYGGGVRGASNLKIKMSKTARFYAMPNSATGYSIFYFELLENVELEGGFFMGDRDDHDYVYVEGKKTHEWGYCIHIRGCKNVTIEKATCTHATGDNIWVAAKGMMNWNSDYTPSSSITIRKCVLERARRNNFATNGCEGLVFEDNDVNYAGGDTIGPQLGIDLEGFGEGGLKYDHPYKIIIKKNRFRENGRGAIRAFTAGEVIIDSNFADNDISYGYGTDVSITNNKIIRQPGQSSWAHGIDSIGVSSTETGNRANISGNTVIGFENGITARGKGVKVNDNTVEGCTSQGIYVYLCEMALVTDNRINGDCVHIRVHLSKYVKVSDNDTEGSTQDYSIVLDAAIDTVVTDNKIKGFGGIRCGVTVDAEVSDNIIDLTGTGRGIMWKAHSEVDVIGNTIKNARTYAIDGTADSRYINTVEDNRIKNCIGRTAILLTGGRKHSVINNKIRFKRNENGGYGVLLQNTDGVTVIRNDIDSMNEFTVTPVSSSAATNTTIVHNTIRGEIWKSQTDDVRDNINLAV</sequence>
<evidence type="ECO:0000313" key="3">
    <source>
        <dbReference type="Proteomes" id="UP000031970"/>
    </source>
</evidence>
<evidence type="ECO:0000313" key="2">
    <source>
        <dbReference type="EMBL" id="KIL33420.1"/>
    </source>
</evidence>
<comment type="caution">
    <text evidence="2">The sequence shown here is derived from an EMBL/GenBank/DDBJ whole genome shotgun (WGS) entry which is preliminary data.</text>
</comment>
<dbReference type="InterPro" id="IPR007742">
    <property type="entry name" value="NosD_dom"/>
</dbReference>